<dbReference type="KEGG" id="pfy:PFICI_02372"/>
<dbReference type="Pfam" id="PF13738">
    <property type="entry name" value="Pyr_redox_3"/>
    <property type="match status" value="1"/>
</dbReference>
<gene>
    <name evidence="8" type="ORF">PFICI_02372</name>
</gene>
<dbReference type="STRING" id="1229662.W3XG06"/>
<keyword evidence="6" id="KW-0560">Oxidoreductase</keyword>
<dbReference type="Proteomes" id="UP000030651">
    <property type="component" value="Unassembled WGS sequence"/>
</dbReference>
<dbReference type="FunFam" id="3.50.50.60:FF:000341">
    <property type="entry name" value="Baeyer-Villiger monooxygenase"/>
    <property type="match status" value="1"/>
</dbReference>
<evidence type="ECO:0000256" key="1">
    <source>
        <dbReference type="ARBA" id="ARBA00001974"/>
    </source>
</evidence>
<proteinExistence type="inferred from homology"/>
<dbReference type="RefSeq" id="XP_007829144.1">
    <property type="nucleotide sequence ID" value="XM_007830953.1"/>
</dbReference>
<keyword evidence="9" id="KW-1185">Reference proteome</keyword>
<dbReference type="PANTHER" id="PTHR43098:SF4">
    <property type="entry name" value="BLR3857 PROTEIN"/>
    <property type="match status" value="1"/>
</dbReference>
<sequence length="631" mass="70675">MADVNIAQNLEGLKPTIDEVKRQASDLNGSLGFDPEVLSKTYTAEKNARLESGNTSTYRHVIKSGLGHFLDDPWSASHIVREPVQAHHEVIIVGGGFGGLLMAVRLLQAGINDILIIEKGSDFGGTWYWNRYPGAQCDIESYIYMPLQEELGYVAKEKYARGPELFQHAQNIAKKYKLYENVLFQTEVKSFRWGEEASIWTVETQRGDNLQAQWVIPAAGPLHTPKFPGVPGIEDFEGVSFHTCRWDYNYTKGNHYGNLIGLSDKRVAIIGTGASAVQVVPRVGEWAKQLYVFQRTPSSVDIRDNRPTDPDWARSLKPGWQQARMDNFNSIVSGTPTDEDMVNDKWTEILRAVAGGFGAGGDDTLSPEELAAKMQLADFRQMETIRARVQDLVKDPKTAEALKPWYNQFCKRPCFHDEYLQTFNRPNVTLVNTHGRGVEAVTKKGIIANGKEIELDCIIYATGFEWQQEWSHQTGTQIYGRKGLTITEKWADGVSTFHGWGVNGFPNLLMVSIAQSGSTPNYVHSANFMSQHFAYIVKSCKDRGIRTIEPTAEAEAEWVLEILKVGAPRAQFLKECTPGYYNEEGKMSEKVTRANPYGGGGVQYLSILTEWRNEDKLAGLQKTPVEVLPSY</sequence>
<keyword evidence="3" id="KW-0285">Flavoprotein</keyword>
<evidence type="ECO:0008006" key="10">
    <source>
        <dbReference type="Google" id="ProtNLM"/>
    </source>
</evidence>
<organism evidence="8 9">
    <name type="scientific">Pestalotiopsis fici (strain W106-1 / CGMCC3.15140)</name>
    <dbReference type="NCBI Taxonomy" id="1229662"/>
    <lineage>
        <taxon>Eukaryota</taxon>
        <taxon>Fungi</taxon>
        <taxon>Dikarya</taxon>
        <taxon>Ascomycota</taxon>
        <taxon>Pezizomycotina</taxon>
        <taxon>Sordariomycetes</taxon>
        <taxon>Xylariomycetidae</taxon>
        <taxon>Amphisphaeriales</taxon>
        <taxon>Sporocadaceae</taxon>
        <taxon>Pestalotiopsis</taxon>
    </lineage>
</organism>
<dbReference type="PRINTS" id="PR00411">
    <property type="entry name" value="PNDRDTASEI"/>
</dbReference>
<dbReference type="GeneID" id="19267385"/>
<accession>W3XG06</accession>
<dbReference type="OrthoDB" id="66881at2759"/>
<name>W3XG06_PESFW</name>
<evidence type="ECO:0000256" key="7">
    <source>
        <dbReference type="ARBA" id="ARBA00023033"/>
    </source>
</evidence>
<evidence type="ECO:0000256" key="4">
    <source>
        <dbReference type="ARBA" id="ARBA00022827"/>
    </source>
</evidence>
<dbReference type="InParanoid" id="W3XG06"/>
<evidence type="ECO:0000256" key="2">
    <source>
        <dbReference type="ARBA" id="ARBA00010139"/>
    </source>
</evidence>
<dbReference type="EMBL" id="KI912110">
    <property type="protein sequence ID" value="ETS84347.1"/>
    <property type="molecule type" value="Genomic_DNA"/>
</dbReference>
<evidence type="ECO:0000256" key="3">
    <source>
        <dbReference type="ARBA" id="ARBA00022630"/>
    </source>
</evidence>
<evidence type="ECO:0000313" key="8">
    <source>
        <dbReference type="EMBL" id="ETS84347.1"/>
    </source>
</evidence>
<dbReference type="eggNOG" id="KOG1399">
    <property type="taxonomic scope" value="Eukaryota"/>
</dbReference>
<keyword evidence="7" id="KW-0503">Monooxygenase</keyword>
<evidence type="ECO:0000256" key="6">
    <source>
        <dbReference type="ARBA" id="ARBA00023002"/>
    </source>
</evidence>
<comment type="cofactor">
    <cofactor evidence="1">
        <name>FAD</name>
        <dbReference type="ChEBI" id="CHEBI:57692"/>
    </cofactor>
</comment>
<keyword evidence="4" id="KW-0274">FAD</keyword>
<dbReference type="InterPro" id="IPR036188">
    <property type="entry name" value="FAD/NAD-bd_sf"/>
</dbReference>
<evidence type="ECO:0000256" key="5">
    <source>
        <dbReference type="ARBA" id="ARBA00022857"/>
    </source>
</evidence>
<dbReference type="SUPFAM" id="SSF51905">
    <property type="entry name" value="FAD/NAD(P)-binding domain"/>
    <property type="match status" value="2"/>
</dbReference>
<dbReference type="HOGENOM" id="CLU_006937_8_2_1"/>
<evidence type="ECO:0000313" key="9">
    <source>
        <dbReference type="Proteomes" id="UP000030651"/>
    </source>
</evidence>
<dbReference type="Gene3D" id="3.50.50.60">
    <property type="entry name" value="FAD/NAD(P)-binding domain"/>
    <property type="match status" value="2"/>
</dbReference>
<dbReference type="AlphaFoldDB" id="W3XG06"/>
<protein>
    <recommendedName>
        <fullName evidence="10">FAD/NAD(P)-binding domain-containing protein</fullName>
    </recommendedName>
</protein>
<dbReference type="GO" id="GO:0004497">
    <property type="term" value="F:monooxygenase activity"/>
    <property type="evidence" value="ECO:0007669"/>
    <property type="project" value="UniProtKB-KW"/>
</dbReference>
<comment type="similarity">
    <text evidence="2">Belongs to the FAD-binding monooxygenase family.</text>
</comment>
<reference evidence="9" key="1">
    <citation type="journal article" date="2015" name="BMC Genomics">
        <title>Genomic and transcriptomic analysis of the endophytic fungus Pestalotiopsis fici reveals its lifestyle and high potential for synthesis of natural products.</title>
        <authorList>
            <person name="Wang X."/>
            <person name="Zhang X."/>
            <person name="Liu L."/>
            <person name="Xiang M."/>
            <person name="Wang W."/>
            <person name="Sun X."/>
            <person name="Che Y."/>
            <person name="Guo L."/>
            <person name="Liu G."/>
            <person name="Guo L."/>
            <person name="Wang C."/>
            <person name="Yin W.B."/>
            <person name="Stadler M."/>
            <person name="Zhang X."/>
            <person name="Liu X."/>
        </authorList>
    </citation>
    <scope>NUCLEOTIDE SEQUENCE [LARGE SCALE GENOMIC DNA]</scope>
    <source>
        <strain evidence="9">W106-1 / CGMCC3.15140</strain>
    </source>
</reference>
<keyword evidence="5" id="KW-0521">NADP</keyword>
<dbReference type="InterPro" id="IPR050775">
    <property type="entry name" value="FAD-binding_Monooxygenases"/>
</dbReference>
<dbReference type="PANTHER" id="PTHR43098">
    <property type="entry name" value="L-ORNITHINE N(5)-MONOOXYGENASE-RELATED"/>
    <property type="match status" value="1"/>
</dbReference>
<dbReference type="OMA" id="ALKPWYG"/>